<dbReference type="PANTHER" id="PTHR21047:SF2">
    <property type="entry name" value="THYMIDINE DIPHOSPHO-4-KETO-RHAMNOSE 3,5-EPIMERASE"/>
    <property type="match status" value="1"/>
</dbReference>
<comment type="similarity">
    <text evidence="5">Belongs to the dTDP-4-dehydrorhamnose 3,5-epimerase family.</text>
</comment>
<dbReference type="Pfam" id="PF00908">
    <property type="entry name" value="dTDP_sugar_isom"/>
    <property type="match status" value="1"/>
</dbReference>
<dbReference type="NCBIfam" id="TIGR01221">
    <property type="entry name" value="rmlC"/>
    <property type="match status" value="1"/>
</dbReference>
<keyword evidence="7" id="KW-1185">Reference proteome</keyword>
<comment type="pathway">
    <text evidence="5">Carbohydrate biosynthesis; dTDP-L-rhamnose biosynthesis.</text>
</comment>
<dbReference type="InterPro" id="IPR011051">
    <property type="entry name" value="RmlC_Cupin_sf"/>
</dbReference>
<proteinExistence type="inferred from homology"/>
<name>A0ABV9K8D8_9PORP</name>
<dbReference type="EMBL" id="JBHSGO010000188">
    <property type="protein sequence ID" value="MFC4666272.1"/>
    <property type="molecule type" value="Genomic_DNA"/>
</dbReference>
<dbReference type="InterPro" id="IPR000888">
    <property type="entry name" value="RmlC-like"/>
</dbReference>
<dbReference type="PANTHER" id="PTHR21047">
    <property type="entry name" value="DTDP-6-DEOXY-D-GLUCOSE-3,5 EPIMERASE"/>
    <property type="match status" value="1"/>
</dbReference>
<dbReference type="RefSeq" id="WP_380079177.1">
    <property type="nucleotide sequence ID" value="NZ_JBHSGO010000188.1"/>
</dbReference>
<evidence type="ECO:0000256" key="1">
    <source>
        <dbReference type="ARBA" id="ARBA00001298"/>
    </source>
</evidence>
<organism evidence="6 7">
    <name type="scientific">Falsiporphyromonas endometrii</name>
    <dbReference type="NCBI Taxonomy" id="1387297"/>
    <lineage>
        <taxon>Bacteria</taxon>
        <taxon>Pseudomonadati</taxon>
        <taxon>Bacteroidota</taxon>
        <taxon>Bacteroidia</taxon>
        <taxon>Bacteroidales</taxon>
        <taxon>Porphyromonadaceae</taxon>
        <taxon>Falsiporphyromonas</taxon>
    </lineage>
</organism>
<accession>A0ABV9K8D8</accession>
<evidence type="ECO:0000313" key="7">
    <source>
        <dbReference type="Proteomes" id="UP001596020"/>
    </source>
</evidence>
<comment type="subunit">
    <text evidence="5">Homodimer.</text>
</comment>
<evidence type="ECO:0000256" key="5">
    <source>
        <dbReference type="RuleBase" id="RU364069"/>
    </source>
</evidence>
<dbReference type="SUPFAM" id="SSF51182">
    <property type="entry name" value="RmlC-like cupins"/>
    <property type="match status" value="1"/>
</dbReference>
<evidence type="ECO:0000313" key="6">
    <source>
        <dbReference type="EMBL" id="MFC4666272.1"/>
    </source>
</evidence>
<evidence type="ECO:0000256" key="4">
    <source>
        <dbReference type="ARBA" id="ARBA00019595"/>
    </source>
</evidence>
<comment type="function">
    <text evidence="2 5">Catalyzes the epimerization of the C3' and C5'positions of dTDP-6-deoxy-D-xylo-4-hexulose, forming dTDP-6-deoxy-L-lyxo-4-hexulose.</text>
</comment>
<protein>
    <recommendedName>
        <fullName evidence="4 5">dTDP-4-dehydrorhamnose 3,5-epimerase</fullName>
        <ecNumber evidence="3 5">5.1.3.13</ecNumber>
    </recommendedName>
    <alternativeName>
        <fullName evidence="5">Thymidine diphospho-4-keto-rhamnose 3,5-epimerase</fullName>
    </alternativeName>
</protein>
<dbReference type="EC" id="5.1.3.13" evidence="3 5"/>
<reference evidence="7" key="1">
    <citation type="journal article" date="2019" name="Int. J. Syst. Evol. Microbiol.">
        <title>The Global Catalogue of Microorganisms (GCM) 10K type strain sequencing project: providing services to taxonomists for standard genome sequencing and annotation.</title>
        <authorList>
            <consortium name="The Broad Institute Genomics Platform"/>
            <consortium name="The Broad Institute Genome Sequencing Center for Infectious Disease"/>
            <person name="Wu L."/>
            <person name="Ma J."/>
        </authorList>
    </citation>
    <scope>NUCLEOTIDE SEQUENCE [LARGE SCALE GENOMIC DNA]</scope>
    <source>
        <strain evidence="7">CGMCC 4.7357</strain>
    </source>
</reference>
<comment type="catalytic activity">
    <reaction evidence="1 5">
        <text>dTDP-4-dehydro-6-deoxy-alpha-D-glucose = dTDP-4-dehydro-beta-L-rhamnose</text>
        <dbReference type="Rhea" id="RHEA:16969"/>
        <dbReference type="ChEBI" id="CHEBI:57649"/>
        <dbReference type="ChEBI" id="CHEBI:62830"/>
        <dbReference type="EC" id="5.1.3.13"/>
    </reaction>
</comment>
<sequence length="186" mass="21508">MTFEKLSIDGLLLMKPRIFRDNRGYFFESFRQKDFEDAVGQKVNFVQENESRSSFGVLRGLHLQKGDDSQAKLVRCVRGRIIDIAVDLRKGSSTFGQYEAVELSEDNHFEFFVPRHFAHGYIVLSEEAVFQYKVDNLYAPQSECCISYDDPDIDIAWSELAPYVETFNMSSKDQNGISLKEYIDQN</sequence>
<comment type="caution">
    <text evidence="6">The sequence shown here is derived from an EMBL/GenBank/DDBJ whole genome shotgun (WGS) entry which is preliminary data.</text>
</comment>
<dbReference type="GO" id="GO:0008830">
    <property type="term" value="F:dTDP-4-dehydrorhamnose 3,5-epimerase activity"/>
    <property type="evidence" value="ECO:0007669"/>
    <property type="project" value="UniProtKB-EC"/>
</dbReference>
<gene>
    <name evidence="6" type="primary">rfbC</name>
    <name evidence="6" type="ORF">ACFO3G_06640</name>
</gene>
<dbReference type="InterPro" id="IPR014710">
    <property type="entry name" value="RmlC-like_jellyroll"/>
</dbReference>
<keyword evidence="5 6" id="KW-0413">Isomerase</keyword>
<evidence type="ECO:0000256" key="3">
    <source>
        <dbReference type="ARBA" id="ARBA00012098"/>
    </source>
</evidence>
<dbReference type="CDD" id="cd00438">
    <property type="entry name" value="cupin_RmlC"/>
    <property type="match status" value="1"/>
</dbReference>
<dbReference type="Gene3D" id="2.60.120.10">
    <property type="entry name" value="Jelly Rolls"/>
    <property type="match status" value="1"/>
</dbReference>
<dbReference type="Proteomes" id="UP001596020">
    <property type="component" value="Unassembled WGS sequence"/>
</dbReference>
<evidence type="ECO:0000256" key="2">
    <source>
        <dbReference type="ARBA" id="ARBA00001997"/>
    </source>
</evidence>